<name>A0A4Q9GUP6_9MICO</name>
<dbReference type="InterPro" id="IPR000073">
    <property type="entry name" value="AB_hydrolase_1"/>
</dbReference>
<accession>A0A4Q9GUP6</accession>
<dbReference type="RefSeq" id="WP_130980403.1">
    <property type="nucleotide sequence ID" value="NZ_SISG01000001.1"/>
</dbReference>
<dbReference type="SUPFAM" id="SSF53474">
    <property type="entry name" value="alpha/beta-Hydrolases"/>
    <property type="match status" value="1"/>
</dbReference>
<evidence type="ECO:0000313" key="3">
    <source>
        <dbReference type="Proteomes" id="UP000294194"/>
    </source>
</evidence>
<evidence type="ECO:0000259" key="1">
    <source>
        <dbReference type="Pfam" id="PF00561"/>
    </source>
</evidence>
<feature type="domain" description="AB hydrolase-1" evidence="1">
    <location>
        <begin position="23"/>
        <end position="149"/>
    </location>
</feature>
<dbReference type="Proteomes" id="UP000294194">
    <property type="component" value="Unassembled WGS sequence"/>
</dbReference>
<proteinExistence type="predicted"/>
<dbReference type="InterPro" id="IPR029058">
    <property type="entry name" value="AB_hydrolase_fold"/>
</dbReference>
<keyword evidence="2" id="KW-0378">Hydrolase</keyword>
<dbReference type="Gene3D" id="3.40.50.1820">
    <property type="entry name" value="alpha/beta hydrolase"/>
    <property type="match status" value="1"/>
</dbReference>
<reference evidence="3" key="1">
    <citation type="submission" date="2019-02" db="EMBL/GenBank/DDBJ databases">
        <title>Glaciihabitans arcticus sp. nov., a psychrotolerant bacterium isolated from polar soil.</title>
        <authorList>
            <person name="Dahal R.H."/>
        </authorList>
    </citation>
    <scope>NUCLEOTIDE SEQUENCE [LARGE SCALE GENOMIC DNA]</scope>
    <source>
        <strain evidence="3">RP-3-7</strain>
    </source>
</reference>
<dbReference type="PANTHER" id="PTHR43433">
    <property type="entry name" value="HYDROLASE, ALPHA/BETA FOLD FAMILY PROTEIN"/>
    <property type="match status" value="1"/>
</dbReference>
<comment type="caution">
    <text evidence="2">The sequence shown here is derived from an EMBL/GenBank/DDBJ whole genome shotgun (WGS) entry which is preliminary data.</text>
</comment>
<evidence type="ECO:0000313" key="2">
    <source>
        <dbReference type="EMBL" id="TBN56293.1"/>
    </source>
</evidence>
<protein>
    <submittedName>
        <fullName evidence="2">Alpha/beta hydrolase</fullName>
    </submittedName>
</protein>
<dbReference type="GO" id="GO:0004806">
    <property type="term" value="F:triacylglycerol lipase activity"/>
    <property type="evidence" value="ECO:0007669"/>
    <property type="project" value="TreeGrafter"/>
</dbReference>
<gene>
    <name evidence="2" type="ORF">EYE40_02155</name>
</gene>
<dbReference type="InterPro" id="IPR050471">
    <property type="entry name" value="AB_hydrolase"/>
</dbReference>
<dbReference type="EMBL" id="SISG01000001">
    <property type="protein sequence ID" value="TBN56293.1"/>
    <property type="molecule type" value="Genomic_DNA"/>
</dbReference>
<keyword evidence="3" id="KW-1185">Reference proteome</keyword>
<dbReference type="Pfam" id="PF00561">
    <property type="entry name" value="Abhydrolase_1"/>
    <property type="match status" value="1"/>
</dbReference>
<dbReference type="GO" id="GO:0046503">
    <property type="term" value="P:glycerolipid catabolic process"/>
    <property type="evidence" value="ECO:0007669"/>
    <property type="project" value="TreeGrafter"/>
</dbReference>
<organism evidence="2 3">
    <name type="scientific">Glaciihabitans arcticus</name>
    <dbReference type="NCBI Taxonomy" id="2668039"/>
    <lineage>
        <taxon>Bacteria</taxon>
        <taxon>Bacillati</taxon>
        <taxon>Actinomycetota</taxon>
        <taxon>Actinomycetes</taxon>
        <taxon>Micrococcales</taxon>
        <taxon>Microbacteriaceae</taxon>
        <taxon>Glaciihabitans</taxon>
    </lineage>
</organism>
<dbReference type="AlphaFoldDB" id="A0A4Q9GUP6"/>
<sequence length="267" mass="28077">MTDTHSLQVPGARLYYETRGTGPLLLVFGSPMSSPNFAALADELASDHTVVTFDPRGIAKSTIDNADQDSTPDLRADDVAAILDDLGAESADAFGTSGGAVTGLALVERHPGRIRTLIAHEPPVLELLPDAAAHRANTDDIVATYHRDGLGPAFAKFMGVAGLDEETQGPPPQMSEQDALDGARFLSHELQATTRFVPNIHALTTSTTRVVIGVGRDSTGQLTEQTSLALAEELGERVTHMPGDHVAFLVDPAGFAASVREILAGGH</sequence>
<dbReference type="PANTHER" id="PTHR43433:SF5">
    <property type="entry name" value="AB HYDROLASE-1 DOMAIN-CONTAINING PROTEIN"/>
    <property type="match status" value="1"/>
</dbReference>